<dbReference type="NCBIfam" id="TIGR03534">
    <property type="entry name" value="RF_mod_PrmC"/>
    <property type="match status" value="1"/>
</dbReference>
<evidence type="ECO:0000256" key="3">
    <source>
        <dbReference type="ARBA" id="ARBA00022679"/>
    </source>
</evidence>
<keyword evidence="2 8" id="KW-0489">Methyltransferase</keyword>
<dbReference type="InterPro" id="IPR002052">
    <property type="entry name" value="DNA_methylase_N6_adenine_CS"/>
</dbReference>
<reference evidence="9" key="1">
    <citation type="journal article" date="2019" name="Int. J. Syst. Evol. Microbiol.">
        <title>The Global Catalogue of Microorganisms (GCM) 10K type strain sequencing project: providing services to taxonomists for standard genome sequencing and annotation.</title>
        <authorList>
            <consortium name="The Broad Institute Genomics Platform"/>
            <consortium name="The Broad Institute Genome Sequencing Center for Infectious Disease"/>
            <person name="Wu L."/>
            <person name="Ma J."/>
        </authorList>
    </citation>
    <scope>NUCLEOTIDE SEQUENCE [LARGE SCALE GENOMIC DNA]</scope>
    <source>
        <strain evidence="9">TISTR 1514</strain>
    </source>
</reference>
<comment type="caution">
    <text evidence="8">The sequence shown here is derived from an EMBL/GenBank/DDBJ whole genome shotgun (WGS) entry which is preliminary data.</text>
</comment>
<name>A0ABW5UXR7_9MICO</name>
<evidence type="ECO:0000256" key="1">
    <source>
        <dbReference type="ARBA" id="ARBA00012771"/>
    </source>
</evidence>
<dbReference type="Pfam" id="PF17827">
    <property type="entry name" value="PrmC_N"/>
    <property type="match status" value="1"/>
</dbReference>
<dbReference type="InterPro" id="IPR004556">
    <property type="entry name" value="HemK-like"/>
</dbReference>
<dbReference type="PANTHER" id="PTHR18895:SF74">
    <property type="entry name" value="MTRF1L RELEASE FACTOR GLUTAMINE METHYLTRANSFERASE"/>
    <property type="match status" value="1"/>
</dbReference>
<keyword evidence="4" id="KW-0949">S-adenosyl-L-methionine</keyword>
<accession>A0ABW5UXR7</accession>
<evidence type="ECO:0000313" key="9">
    <source>
        <dbReference type="Proteomes" id="UP001597492"/>
    </source>
</evidence>
<evidence type="ECO:0000313" key="8">
    <source>
        <dbReference type="EMBL" id="MFD2758517.1"/>
    </source>
</evidence>
<evidence type="ECO:0000256" key="2">
    <source>
        <dbReference type="ARBA" id="ARBA00022603"/>
    </source>
</evidence>
<dbReference type="InterPro" id="IPR007848">
    <property type="entry name" value="Small_mtfrase_dom"/>
</dbReference>
<evidence type="ECO:0000259" key="7">
    <source>
        <dbReference type="Pfam" id="PF17827"/>
    </source>
</evidence>
<dbReference type="PANTHER" id="PTHR18895">
    <property type="entry name" value="HEMK METHYLTRANSFERASE"/>
    <property type="match status" value="1"/>
</dbReference>
<dbReference type="Gene3D" id="3.40.50.150">
    <property type="entry name" value="Vaccinia Virus protein VP39"/>
    <property type="match status" value="1"/>
</dbReference>
<proteinExistence type="predicted"/>
<evidence type="ECO:0000259" key="6">
    <source>
        <dbReference type="Pfam" id="PF05175"/>
    </source>
</evidence>
<dbReference type="SUPFAM" id="SSF53335">
    <property type="entry name" value="S-adenosyl-L-methionine-dependent methyltransferases"/>
    <property type="match status" value="1"/>
</dbReference>
<protein>
    <recommendedName>
        <fullName evidence="1">peptide chain release factor N(5)-glutamine methyltransferase</fullName>
        <ecNumber evidence="1">2.1.1.297</ecNumber>
    </recommendedName>
</protein>
<dbReference type="InterPro" id="IPR029063">
    <property type="entry name" value="SAM-dependent_MTases_sf"/>
</dbReference>
<gene>
    <name evidence="8" type="primary">prmC</name>
    <name evidence="8" type="ORF">ACFSW7_09015</name>
</gene>
<dbReference type="InterPro" id="IPR019874">
    <property type="entry name" value="RF_methyltr_PrmC"/>
</dbReference>
<dbReference type="NCBIfam" id="TIGR00536">
    <property type="entry name" value="hemK_fam"/>
    <property type="match status" value="1"/>
</dbReference>
<sequence>MRIDDLLRAATVTLGRAGLAAPEPAIVVAAALGRGRGDLELDRLLGRTVCDDDANRVREVVRRRARREPLQHILGVAPFDQVEVAVGPGAFVPRPETEVLVAAAADRLVDAEAGLVADVGSGTGAIAISLGLRLPRMRVVALEASAHAWPWLRRNVAANASAKVAARFGDWLPQLRAAATGEPLRGIVSNPPYVPLREVPRDPEVRMFDPEPALYSGGDGLDEIRRIIVFAAEALEPGGLVALEHTEEQGAEIRNLARAAGLDSPETIVDLAGRERHTLATRGG</sequence>
<dbReference type="GO" id="GO:0032259">
    <property type="term" value="P:methylation"/>
    <property type="evidence" value="ECO:0007669"/>
    <property type="project" value="UniProtKB-KW"/>
</dbReference>
<dbReference type="EC" id="2.1.1.297" evidence="1"/>
<evidence type="ECO:0000256" key="4">
    <source>
        <dbReference type="ARBA" id="ARBA00022691"/>
    </source>
</evidence>
<comment type="catalytic activity">
    <reaction evidence="5">
        <text>L-glutaminyl-[peptide chain release factor] + S-adenosyl-L-methionine = N(5)-methyl-L-glutaminyl-[peptide chain release factor] + S-adenosyl-L-homocysteine + H(+)</text>
        <dbReference type="Rhea" id="RHEA:42896"/>
        <dbReference type="Rhea" id="RHEA-COMP:10271"/>
        <dbReference type="Rhea" id="RHEA-COMP:10272"/>
        <dbReference type="ChEBI" id="CHEBI:15378"/>
        <dbReference type="ChEBI" id="CHEBI:30011"/>
        <dbReference type="ChEBI" id="CHEBI:57856"/>
        <dbReference type="ChEBI" id="CHEBI:59789"/>
        <dbReference type="ChEBI" id="CHEBI:61891"/>
        <dbReference type="EC" id="2.1.1.297"/>
    </reaction>
</comment>
<dbReference type="InterPro" id="IPR050320">
    <property type="entry name" value="N5-glutamine_MTase"/>
</dbReference>
<dbReference type="GO" id="GO:0102559">
    <property type="term" value="F:peptide chain release factor N(5)-glutamine methyltransferase activity"/>
    <property type="evidence" value="ECO:0007669"/>
    <property type="project" value="UniProtKB-EC"/>
</dbReference>
<keyword evidence="9" id="KW-1185">Reference proteome</keyword>
<dbReference type="Gene3D" id="1.10.8.10">
    <property type="entry name" value="DNA helicase RuvA subunit, C-terminal domain"/>
    <property type="match status" value="1"/>
</dbReference>
<organism evidence="8 9">
    <name type="scientific">Gulosibacter faecalis</name>
    <dbReference type="NCBI Taxonomy" id="272240"/>
    <lineage>
        <taxon>Bacteria</taxon>
        <taxon>Bacillati</taxon>
        <taxon>Actinomycetota</taxon>
        <taxon>Actinomycetes</taxon>
        <taxon>Micrococcales</taxon>
        <taxon>Microbacteriaceae</taxon>
        <taxon>Gulosibacter</taxon>
    </lineage>
</organism>
<keyword evidence="3 8" id="KW-0808">Transferase</keyword>
<dbReference type="EMBL" id="JBHUNE010000006">
    <property type="protein sequence ID" value="MFD2758517.1"/>
    <property type="molecule type" value="Genomic_DNA"/>
</dbReference>
<dbReference type="Pfam" id="PF05175">
    <property type="entry name" value="MTS"/>
    <property type="match status" value="1"/>
</dbReference>
<dbReference type="Proteomes" id="UP001597492">
    <property type="component" value="Unassembled WGS sequence"/>
</dbReference>
<feature type="domain" description="Release factor glutamine methyltransferase N-terminal" evidence="7">
    <location>
        <begin position="5"/>
        <end position="75"/>
    </location>
</feature>
<feature type="domain" description="Methyltransferase small" evidence="6">
    <location>
        <begin position="107"/>
        <end position="195"/>
    </location>
</feature>
<dbReference type="InterPro" id="IPR040758">
    <property type="entry name" value="PrmC_N"/>
</dbReference>
<evidence type="ECO:0000256" key="5">
    <source>
        <dbReference type="ARBA" id="ARBA00048391"/>
    </source>
</evidence>
<dbReference type="PROSITE" id="PS00092">
    <property type="entry name" value="N6_MTASE"/>
    <property type="match status" value="1"/>
</dbReference>
<dbReference type="RefSeq" id="WP_187325719.1">
    <property type="nucleotide sequence ID" value="NZ_JBHUNE010000006.1"/>
</dbReference>